<accession>A0A915L4U9</accession>
<protein>
    <submittedName>
        <fullName evidence="2">Uncharacterized protein</fullName>
    </submittedName>
</protein>
<evidence type="ECO:0000313" key="2">
    <source>
        <dbReference type="WBParaSite" id="nRc.2.0.1.t45782-RA"/>
    </source>
</evidence>
<dbReference type="AlphaFoldDB" id="A0A915L4U9"/>
<organism evidence="1 2">
    <name type="scientific">Romanomermis culicivorax</name>
    <name type="common">Nematode worm</name>
    <dbReference type="NCBI Taxonomy" id="13658"/>
    <lineage>
        <taxon>Eukaryota</taxon>
        <taxon>Metazoa</taxon>
        <taxon>Ecdysozoa</taxon>
        <taxon>Nematoda</taxon>
        <taxon>Enoplea</taxon>
        <taxon>Dorylaimia</taxon>
        <taxon>Mermithida</taxon>
        <taxon>Mermithoidea</taxon>
        <taxon>Mermithidae</taxon>
        <taxon>Romanomermis</taxon>
    </lineage>
</organism>
<name>A0A915L4U9_ROMCU</name>
<keyword evidence="1" id="KW-1185">Reference proteome</keyword>
<evidence type="ECO:0000313" key="1">
    <source>
        <dbReference type="Proteomes" id="UP000887565"/>
    </source>
</evidence>
<reference evidence="2" key="1">
    <citation type="submission" date="2022-11" db="UniProtKB">
        <authorList>
            <consortium name="WormBaseParasite"/>
        </authorList>
    </citation>
    <scope>IDENTIFICATION</scope>
</reference>
<dbReference type="WBParaSite" id="nRc.2.0.1.t45782-RA">
    <property type="protein sequence ID" value="nRc.2.0.1.t45782-RA"/>
    <property type="gene ID" value="nRc.2.0.1.g45782"/>
</dbReference>
<dbReference type="Proteomes" id="UP000887565">
    <property type="component" value="Unplaced"/>
</dbReference>
<proteinExistence type="predicted"/>
<sequence length="102" mass="11334">MIEESNHKGPCITNRFSSTLLLTRGIVTVVPFSSAGVKIQTKLNLNVTSLVDLRERQSELKTVGDSNCAFTSMDLRSIYSILKSSDCFKIICSLPYQRSKMA</sequence>